<gene>
    <name evidence="5" type="ORF">SAMEA4029010_CIC11G00000001298</name>
</gene>
<dbReference type="PANTHER" id="PTHR14221">
    <property type="entry name" value="WD REPEAT DOMAIN 44"/>
    <property type="match status" value="1"/>
</dbReference>
<dbReference type="STRING" id="45354.A0A1L0BMB7"/>
<dbReference type="InterPro" id="IPR001680">
    <property type="entry name" value="WD40_rpt"/>
</dbReference>
<dbReference type="SMART" id="SM00320">
    <property type="entry name" value="WD40"/>
    <property type="match status" value="6"/>
</dbReference>
<reference evidence="5 6" key="1">
    <citation type="submission" date="2016-10" db="EMBL/GenBank/DDBJ databases">
        <authorList>
            <person name="de Groot N.N."/>
        </authorList>
    </citation>
    <scope>NUCLEOTIDE SEQUENCE [LARGE SCALE GENOMIC DNA]</scope>
    <source>
        <strain evidence="5 6">CBS 141442</strain>
    </source>
</reference>
<evidence type="ECO:0000256" key="2">
    <source>
        <dbReference type="ARBA" id="ARBA00022737"/>
    </source>
</evidence>
<dbReference type="OrthoDB" id="1932312at2759"/>
<dbReference type="PROSITE" id="PS50082">
    <property type="entry name" value="WD_REPEATS_2"/>
    <property type="match status" value="2"/>
</dbReference>
<dbReference type="InterPro" id="IPR036322">
    <property type="entry name" value="WD40_repeat_dom_sf"/>
</dbReference>
<feature type="region of interest" description="Disordered" evidence="4">
    <location>
        <begin position="821"/>
        <end position="841"/>
    </location>
</feature>
<dbReference type="Pfam" id="PF00400">
    <property type="entry name" value="WD40"/>
    <property type="match status" value="4"/>
</dbReference>
<feature type="compositionally biased region" description="Acidic residues" evidence="4">
    <location>
        <begin position="195"/>
        <end position="208"/>
    </location>
</feature>
<dbReference type="InterPro" id="IPR015943">
    <property type="entry name" value="WD40/YVTN_repeat-like_dom_sf"/>
</dbReference>
<organism evidence="5 6">
    <name type="scientific">Sungouiella intermedia</name>
    <dbReference type="NCBI Taxonomy" id="45354"/>
    <lineage>
        <taxon>Eukaryota</taxon>
        <taxon>Fungi</taxon>
        <taxon>Dikarya</taxon>
        <taxon>Ascomycota</taxon>
        <taxon>Saccharomycotina</taxon>
        <taxon>Pichiomycetes</taxon>
        <taxon>Metschnikowiaceae</taxon>
        <taxon>Sungouiella</taxon>
    </lineage>
</organism>
<keyword evidence="6" id="KW-1185">Reference proteome</keyword>
<evidence type="ECO:0000313" key="6">
    <source>
        <dbReference type="Proteomes" id="UP000182334"/>
    </source>
</evidence>
<sequence>MAMSVASNSSRKLKSSRRSFIGKFLRKRLLLVSSLSPQSLSIAGSSDISIQAAQNLNIDRRSLQTLARSLDSNAYLDYDTNSIYNHDSGVETDPHDELLDPHDAMLDPHADIFSNDSVEEFALKNQKIDFHGLEPSTTGEDQKEMPWAGLTYEALVFPKLARVARKSNKSPKLLNNLFLAQELRSNPAESVENSDVSDDEDAPDESSLQEEMAQSMNPNEALVMEFSKDGKYLAVAGRDCRITVWQVISSPLSRLQHNNYEAETEKQKEKTKSRSYRFAPVFHLEPVVIFEGHTSTILSLNWSKNNFLISGSMDWTAKLWNVDREECLETFQHDDFVTTVAFHPTDDRFFVSGSLDNCVRLWSIMESSVSFVKNLGDEVLITALSFTPTGGYIIVGGFNGSLFALETNGLHFIHRIEVKEKSIAHPFNHKRNHKITGIRIFENPSAVDVAQSLLQKWNILVTTNDSKIRLIDLGLRKLVTRFKGSSNTSSIVASLTDDDKYIISASEDHWCYVWENNNSIINNKLRTAIKDMYIEGKTQVTEKHKKVVKSFQESKLWKKLNMQHFLDDVNSQTFVANENSSYASFHAHHHKVNAAVFAPETTKKLLEFSDDLIYDLVKRGPSLVRAGIVKPKKTASDLDCGHIIVTCDTTGLIRVFRQDSAFYIRKGLVEFRKTCKSARCADLKPQVSNTLKLDISGLNKKLIKTRSLSPSIDRSLTFKSFHNKLKPNGRNGPSNPNLYLLPRQQSSRSTLVADHPIGSNIASSSPLLNIREITKTVPGAKEKRLDNVALSFRDFDAPNISDESTTAINVSVNTPMIGVSECTPPRAKSPVPAYSPSAILS</sequence>
<dbReference type="SUPFAM" id="SSF50978">
    <property type="entry name" value="WD40 repeat-like"/>
    <property type="match status" value="1"/>
</dbReference>
<name>A0A1L0BMB7_9ASCO</name>
<dbReference type="PANTHER" id="PTHR14221:SF0">
    <property type="entry name" value="WD REPEAT-CONTAINING PROTEIN 44"/>
    <property type="match status" value="1"/>
</dbReference>
<dbReference type="Proteomes" id="UP000182334">
    <property type="component" value="Chromosome III"/>
</dbReference>
<dbReference type="Gene3D" id="2.130.10.10">
    <property type="entry name" value="YVTN repeat-like/Quinoprotein amine dehydrogenase"/>
    <property type="match status" value="2"/>
</dbReference>
<feature type="repeat" description="WD" evidence="3">
    <location>
        <begin position="330"/>
        <end position="372"/>
    </location>
</feature>
<feature type="repeat" description="WD" evidence="3">
    <location>
        <begin position="290"/>
        <end position="330"/>
    </location>
</feature>
<dbReference type="InterPro" id="IPR019775">
    <property type="entry name" value="WD40_repeat_CS"/>
</dbReference>
<feature type="region of interest" description="Disordered" evidence="4">
    <location>
        <begin position="185"/>
        <end position="215"/>
    </location>
</feature>
<evidence type="ECO:0000256" key="3">
    <source>
        <dbReference type="PROSITE-ProRule" id="PRU00221"/>
    </source>
</evidence>
<dbReference type="PROSITE" id="PS00678">
    <property type="entry name" value="WD_REPEATS_1"/>
    <property type="match status" value="1"/>
</dbReference>
<keyword evidence="1 3" id="KW-0853">WD repeat</keyword>
<dbReference type="InterPro" id="IPR040324">
    <property type="entry name" value="WDR44/Dgr2"/>
</dbReference>
<keyword evidence="2" id="KW-0677">Repeat</keyword>
<evidence type="ECO:0000256" key="4">
    <source>
        <dbReference type="SAM" id="MobiDB-lite"/>
    </source>
</evidence>
<accession>A0A1L0BMB7</accession>
<evidence type="ECO:0000256" key="1">
    <source>
        <dbReference type="ARBA" id="ARBA00022574"/>
    </source>
</evidence>
<dbReference type="PROSITE" id="PS50294">
    <property type="entry name" value="WD_REPEATS_REGION"/>
    <property type="match status" value="2"/>
</dbReference>
<protein>
    <submittedName>
        <fullName evidence="5">CIC11C00000001298</fullName>
    </submittedName>
</protein>
<evidence type="ECO:0000313" key="5">
    <source>
        <dbReference type="EMBL" id="SGZ52521.1"/>
    </source>
</evidence>
<dbReference type="EMBL" id="LT635758">
    <property type="protein sequence ID" value="SGZ52521.1"/>
    <property type="molecule type" value="Genomic_DNA"/>
</dbReference>
<dbReference type="AlphaFoldDB" id="A0A1L0BMB7"/>
<proteinExistence type="predicted"/>